<feature type="region of interest" description="Disordered" evidence="1">
    <location>
        <begin position="69"/>
        <end position="115"/>
    </location>
</feature>
<organism evidence="3 4">
    <name type="scientific">Candidatus Burkholderia pumila</name>
    <dbReference type="NCBI Taxonomy" id="1090375"/>
    <lineage>
        <taxon>Bacteria</taxon>
        <taxon>Pseudomonadati</taxon>
        <taxon>Pseudomonadota</taxon>
        <taxon>Betaproteobacteria</taxon>
        <taxon>Burkholderiales</taxon>
        <taxon>Burkholderiaceae</taxon>
        <taxon>Burkholderia</taxon>
    </lineage>
</organism>
<evidence type="ECO:0000256" key="2">
    <source>
        <dbReference type="SAM" id="SignalP"/>
    </source>
</evidence>
<name>A0ABR5HPQ4_9BURK</name>
<reference evidence="3 4" key="1">
    <citation type="submission" date="2015-06" db="EMBL/GenBank/DDBJ databases">
        <title>Comparative genomics of Burkholderia leaf nodule symbionts.</title>
        <authorList>
            <person name="Carlier A."/>
            <person name="Eberl L."/>
            <person name="Pinto-Carbo M."/>
        </authorList>
    </citation>
    <scope>NUCLEOTIDE SEQUENCE [LARGE SCALE GENOMIC DNA]</scope>
    <source>
        <strain evidence="3 4">UZHbot3</strain>
    </source>
</reference>
<keyword evidence="2" id="KW-0732">Signal</keyword>
<feature type="compositionally biased region" description="Polar residues" evidence="1">
    <location>
        <begin position="106"/>
        <end position="115"/>
    </location>
</feature>
<evidence type="ECO:0000313" key="4">
    <source>
        <dbReference type="Proteomes" id="UP000242951"/>
    </source>
</evidence>
<keyword evidence="4" id="KW-1185">Reference proteome</keyword>
<comment type="caution">
    <text evidence="3">The sequence shown here is derived from an EMBL/GenBank/DDBJ whole genome shotgun (WGS) entry which is preliminary data.</text>
</comment>
<sequence length="127" mass="13626">MTGSVTSIAIRLVAARFIAAIVVSAVTLSCAAQTLAAPRPIGRLSDVTQFGMRPDGQFVLCDGDECPPRTQKHLTQPPAERVASPGRIISEPAIRSTHPRKEPSGINDTSRTSHTCRSANKVFIRPH</sequence>
<proteinExistence type="predicted"/>
<feature type="chain" id="PRO_5045439738" evidence="2">
    <location>
        <begin position="26"/>
        <end position="127"/>
    </location>
</feature>
<dbReference type="EMBL" id="LELG01000001">
    <property type="protein sequence ID" value="KMQ81319.1"/>
    <property type="molecule type" value="Genomic_DNA"/>
</dbReference>
<feature type="signal peptide" evidence="2">
    <location>
        <begin position="1"/>
        <end position="25"/>
    </location>
</feature>
<gene>
    <name evidence="3" type="ORF">BPMI_01952c</name>
</gene>
<protein>
    <submittedName>
        <fullName evidence="3">Uncharacterized protein</fullName>
    </submittedName>
</protein>
<evidence type="ECO:0000256" key="1">
    <source>
        <dbReference type="SAM" id="MobiDB-lite"/>
    </source>
</evidence>
<evidence type="ECO:0000313" key="3">
    <source>
        <dbReference type="EMBL" id="KMQ81319.1"/>
    </source>
</evidence>
<accession>A0ABR5HPQ4</accession>
<dbReference type="Proteomes" id="UP000242951">
    <property type="component" value="Unassembled WGS sequence"/>
</dbReference>